<feature type="compositionally biased region" description="Acidic residues" evidence="1">
    <location>
        <begin position="136"/>
        <end position="145"/>
    </location>
</feature>
<feature type="non-terminal residue" evidence="2">
    <location>
        <position position="1"/>
    </location>
</feature>
<gene>
    <name evidence="2" type="ORF">Tci_548223</name>
</gene>
<dbReference type="EMBL" id="BKCJ010320225">
    <property type="protein sequence ID" value="GEZ76250.1"/>
    <property type="molecule type" value="Genomic_DNA"/>
</dbReference>
<dbReference type="AlphaFoldDB" id="A0A699IMH5"/>
<reference evidence="2" key="1">
    <citation type="journal article" date="2019" name="Sci. Rep.">
        <title>Draft genome of Tanacetum cinerariifolium, the natural source of mosquito coil.</title>
        <authorList>
            <person name="Yamashiro T."/>
            <person name="Shiraishi A."/>
            <person name="Satake H."/>
            <person name="Nakayama K."/>
        </authorList>
    </citation>
    <scope>NUCLEOTIDE SEQUENCE</scope>
</reference>
<proteinExistence type="predicted"/>
<sequence>KKDVTKYHRFTKLLVADLIKKFSSIPQRLEEDYYSIKDDIPLVSVYTTGNVTVRGILILDEFLTDDIRAAEEYKEYEKVFVREKILEEDIAKEVDGEEEASYASEFANSIFQDDDDDFSNRIEPRSHKEHPKTVNDDDEREDADMNDLSSDKTISQELKKVHGRVDKVLHDIIPQISFRATDDLIKTNLKITMADTIIQERDAFHAKVPALISKSFADHAPNIIKDLFKNHMKNKVIQVHPTTSASTSTTTSADLQQQLYLKMKSNLQDQAADPALWEVLKRKFEKSSISTTSYRDDAFRP</sequence>
<evidence type="ECO:0000256" key="1">
    <source>
        <dbReference type="SAM" id="MobiDB-lite"/>
    </source>
</evidence>
<feature type="region of interest" description="Disordered" evidence="1">
    <location>
        <begin position="112"/>
        <end position="151"/>
    </location>
</feature>
<name>A0A699IMH5_TANCI</name>
<accession>A0A699IMH5</accession>
<comment type="caution">
    <text evidence="2">The sequence shown here is derived from an EMBL/GenBank/DDBJ whole genome shotgun (WGS) entry which is preliminary data.</text>
</comment>
<feature type="compositionally biased region" description="Basic and acidic residues" evidence="1">
    <location>
        <begin position="118"/>
        <end position="135"/>
    </location>
</feature>
<organism evidence="2">
    <name type="scientific">Tanacetum cinerariifolium</name>
    <name type="common">Dalmatian daisy</name>
    <name type="synonym">Chrysanthemum cinerariifolium</name>
    <dbReference type="NCBI Taxonomy" id="118510"/>
    <lineage>
        <taxon>Eukaryota</taxon>
        <taxon>Viridiplantae</taxon>
        <taxon>Streptophyta</taxon>
        <taxon>Embryophyta</taxon>
        <taxon>Tracheophyta</taxon>
        <taxon>Spermatophyta</taxon>
        <taxon>Magnoliopsida</taxon>
        <taxon>eudicotyledons</taxon>
        <taxon>Gunneridae</taxon>
        <taxon>Pentapetalae</taxon>
        <taxon>asterids</taxon>
        <taxon>campanulids</taxon>
        <taxon>Asterales</taxon>
        <taxon>Asteraceae</taxon>
        <taxon>Asteroideae</taxon>
        <taxon>Anthemideae</taxon>
        <taxon>Anthemidinae</taxon>
        <taxon>Tanacetum</taxon>
    </lineage>
</organism>
<evidence type="ECO:0000313" key="2">
    <source>
        <dbReference type="EMBL" id="GEZ76250.1"/>
    </source>
</evidence>
<protein>
    <submittedName>
        <fullName evidence="2">Uncharacterized protein</fullName>
    </submittedName>
</protein>